<feature type="region of interest" description="Disordered" evidence="2">
    <location>
        <begin position="64"/>
        <end position="145"/>
    </location>
</feature>
<dbReference type="GO" id="GO:0035493">
    <property type="term" value="P:SNARE complex assembly"/>
    <property type="evidence" value="ECO:0007669"/>
    <property type="project" value="TreeGrafter"/>
</dbReference>
<feature type="compositionally biased region" description="Polar residues" evidence="2">
    <location>
        <begin position="8"/>
        <end position="27"/>
    </location>
</feature>
<accession>A0A1B9IHT8</accession>
<sequence>MSDADGSQPKNGETNGAGQRQTENTLNVDDRWKPYDTPRIRHITGIRIHQLTLPESLSYASKLVPSSHAEQEDEGYPLSPLGIGESSKRRSSNASTTSYPFPRRSLELDKRERSSSTSTARPIEPPSPTVSLHHTLPRTRVTRPRAPTLAGEAIEHSHSHHHDEGLSLSRDEGQIQDQVREQRKPLRCFIALKLPSKDPQGLDGLNKVEEDMRRRTKSDERDLRSTGLTIRKVSRTNSSDSHSVPTTPTKPSIRQRISSSSSSSIEIPRQRTISLTSPSKPNGSNENGDLRTGSSLSYHSLGRTSSRLSDSSSVHSVMRSPPGMLRGGGKSKASLGISHQFAHSQNQVDFSPTKSDFGKENDHDEMKDKPTSPSSKVNGKNKNDKLIKKQKEKEKQVEIPFYISPIHPPSTHPRFMGLDHLNDFGNWLSPLQLSSETFVLELWIDLSESKTPFDRGRWRKVELGVVNLKELRRGSTKQVINGIEFTLSHDSKEVYHIPTPEELEEEAKNGHTSSKKRMGVIERSLRETRMKKGIGVGGLHQLINLQAVIADTERSIEEVRWKVDQMLLKDADGRCLGREVSERQSRVEWFRSKISEVEKLTRETQARTTLKQQDIDIRRDHLEGAEEADELRRGRGRDLEDEIGKIETKRLSLLPQIHSLRAHHIQTLDVLFPIQPLDPSQLLYTILNVPLPIPLGPKDPAPPLTMAQHKVDEKTTAAALGYVAMIVQILGNLGGATGGLPYAITCAGSRSSVRDGTGVMQGPRSFPLYAKGVERFRYEYAVFLLNMNIQMLMQESSIRSLDVRHTLPNLKNLLLTLSSPNLPQRSTASRVVSYRSTTPTMWSRTSSAAWPGKQSSLSPSSTSAHSTSNLSPYKANLLSPSPLRTIRREGVKGKYGDIRKGIDLGSDDDSGGDDETNTDIGEREESVIDELGA</sequence>
<feature type="compositionally biased region" description="Basic and acidic residues" evidence="2">
    <location>
        <begin position="206"/>
        <end position="224"/>
    </location>
</feature>
<feature type="compositionally biased region" description="Polar residues" evidence="2">
    <location>
        <begin position="235"/>
        <end position="250"/>
    </location>
</feature>
<feature type="compositionally biased region" description="Basic and acidic residues" evidence="2">
    <location>
        <begin position="886"/>
        <end position="902"/>
    </location>
</feature>
<feature type="compositionally biased region" description="Low complexity" evidence="2">
    <location>
        <begin position="300"/>
        <end position="320"/>
    </location>
</feature>
<protein>
    <submittedName>
        <fullName evidence="3">Uncharacterized protein</fullName>
    </submittedName>
</protein>
<feature type="region of interest" description="Disordered" evidence="2">
    <location>
        <begin position="842"/>
        <end position="933"/>
    </location>
</feature>
<evidence type="ECO:0000313" key="4">
    <source>
        <dbReference type="Proteomes" id="UP000092583"/>
    </source>
</evidence>
<dbReference type="Proteomes" id="UP000092583">
    <property type="component" value="Unassembled WGS sequence"/>
</dbReference>
<feature type="compositionally biased region" description="Acidic residues" evidence="2">
    <location>
        <begin position="905"/>
        <end position="917"/>
    </location>
</feature>
<feature type="compositionally biased region" description="Polar residues" evidence="2">
    <location>
        <begin position="272"/>
        <end position="298"/>
    </location>
</feature>
<dbReference type="GO" id="GO:0005768">
    <property type="term" value="C:endosome"/>
    <property type="evidence" value="ECO:0007669"/>
    <property type="project" value="TreeGrafter"/>
</dbReference>
<dbReference type="STRING" id="1331196.A0A1B9IHT8"/>
<feature type="compositionally biased region" description="Low complexity" evidence="2">
    <location>
        <begin position="855"/>
        <end position="872"/>
    </location>
</feature>
<dbReference type="GO" id="GO:0000323">
    <property type="term" value="C:lytic vacuole"/>
    <property type="evidence" value="ECO:0007669"/>
    <property type="project" value="TreeGrafter"/>
</dbReference>
<feature type="compositionally biased region" description="Basic and acidic residues" evidence="2">
    <location>
        <begin position="104"/>
        <end position="114"/>
    </location>
</feature>
<feature type="compositionally biased region" description="Basic and acidic residues" evidence="2">
    <location>
        <begin position="356"/>
        <end position="370"/>
    </location>
</feature>
<organism evidence="3 4">
    <name type="scientific">Kwoniella mangroviensis CBS 10435</name>
    <dbReference type="NCBI Taxonomy" id="1331196"/>
    <lineage>
        <taxon>Eukaryota</taxon>
        <taxon>Fungi</taxon>
        <taxon>Dikarya</taxon>
        <taxon>Basidiomycota</taxon>
        <taxon>Agaricomycotina</taxon>
        <taxon>Tremellomycetes</taxon>
        <taxon>Tremellales</taxon>
        <taxon>Cryptococcaceae</taxon>
        <taxon>Kwoniella</taxon>
    </lineage>
</organism>
<dbReference type="AlphaFoldDB" id="A0A1B9IHT8"/>
<dbReference type="PANTHER" id="PTHR15157:SF5">
    <property type="entry name" value="UV RADIATION RESISTANCE-ASSOCIATED GENE PROTEIN"/>
    <property type="match status" value="1"/>
</dbReference>
<evidence type="ECO:0000256" key="1">
    <source>
        <dbReference type="ARBA" id="ARBA00023054"/>
    </source>
</evidence>
<reference evidence="3 4" key="1">
    <citation type="submission" date="2013-07" db="EMBL/GenBank/DDBJ databases">
        <title>The Genome Sequence of Kwoniella mangroviensis CBS10435.</title>
        <authorList>
            <consortium name="The Broad Institute Genome Sequencing Platform"/>
            <person name="Cuomo C."/>
            <person name="Litvintseva A."/>
            <person name="Chen Y."/>
            <person name="Heitman J."/>
            <person name="Sun S."/>
            <person name="Springer D."/>
            <person name="Dromer F."/>
            <person name="Young S.K."/>
            <person name="Zeng Q."/>
            <person name="Gargeya S."/>
            <person name="Fitzgerald M."/>
            <person name="Abouelleil A."/>
            <person name="Alvarado L."/>
            <person name="Berlin A.M."/>
            <person name="Chapman S.B."/>
            <person name="Dewar J."/>
            <person name="Goldberg J."/>
            <person name="Griggs A."/>
            <person name="Gujja S."/>
            <person name="Hansen M."/>
            <person name="Howarth C."/>
            <person name="Imamovic A."/>
            <person name="Larimer J."/>
            <person name="McCowan C."/>
            <person name="Murphy C."/>
            <person name="Pearson M."/>
            <person name="Priest M."/>
            <person name="Roberts A."/>
            <person name="Saif S."/>
            <person name="Shea T."/>
            <person name="Sykes S."/>
            <person name="Wortman J."/>
            <person name="Nusbaum C."/>
            <person name="Birren B."/>
        </authorList>
    </citation>
    <scope>NUCLEOTIDE SEQUENCE [LARGE SCALE GENOMIC DNA]</scope>
    <source>
        <strain evidence="3 4">CBS 10435</strain>
    </source>
</reference>
<dbReference type="OrthoDB" id="72772at2759"/>
<gene>
    <name evidence="3" type="ORF">L486_07299</name>
</gene>
<feature type="compositionally biased region" description="Polar residues" evidence="2">
    <location>
        <begin position="341"/>
        <end position="354"/>
    </location>
</feature>
<dbReference type="PANTHER" id="PTHR15157">
    <property type="entry name" value="UV RADIATION RESISTANCE-ASSOCIATED GENE PROTEIN"/>
    <property type="match status" value="1"/>
</dbReference>
<feature type="region of interest" description="Disordered" evidence="2">
    <location>
        <begin position="1"/>
        <end position="48"/>
    </location>
</feature>
<feature type="region of interest" description="Disordered" evidence="2">
    <location>
        <begin position="196"/>
        <end position="391"/>
    </location>
</feature>
<keyword evidence="4" id="KW-1185">Reference proteome</keyword>
<reference evidence="4" key="2">
    <citation type="submission" date="2013-12" db="EMBL/GenBank/DDBJ databases">
        <title>Evolution of pathogenesis and genome organization in the Tremellales.</title>
        <authorList>
            <person name="Cuomo C."/>
            <person name="Litvintseva A."/>
            <person name="Heitman J."/>
            <person name="Chen Y."/>
            <person name="Sun S."/>
            <person name="Springer D."/>
            <person name="Dromer F."/>
            <person name="Young S."/>
            <person name="Zeng Q."/>
            <person name="Chapman S."/>
            <person name="Gujja S."/>
            <person name="Saif S."/>
            <person name="Birren B."/>
        </authorList>
    </citation>
    <scope>NUCLEOTIDE SEQUENCE [LARGE SCALE GENOMIC DNA]</scope>
    <source>
        <strain evidence="4">CBS 10435</strain>
    </source>
</reference>
<feature type="compositionally biased region" description="Low complexity" evidence="2">
    <location>
        <begin position="251"/>
        <end position="271"/>
    </location>
</feature>
<evidence type="ECO:0000256" key="2">
    <source>
        <dbReference type="SAM" id="MobiDB-lite"/>
    </source>
</evidence>
<proteinExistence type="predicted"/>
<dbReference type="EMBL" id="KI669467">
    <property type="protein sequence ID" value="OCF55186.1"/>
    <property type="molecule type" value="Genomic_DNA"/>
</dbReference>
<feature type="compositionally biased region" description="Basic and acidic residues" evidence="2">
    <location>
        <begin position="381"/>
        <end position="391"/>
    </location>
</feature>
<keyword evidence="1" id="KW-0175">Coiled coil</keyword>
<dbReference type="GO" id="GO:0000149">
    <property type="term" value="F:SNARE binding"/>
    <property type="evidence" value="ECO:0007669"/>
    <property type="project" value="TreeGrafter"/>
</dbReference>
<name>A0A1B9IHT8_9TREE</name>
<feature type="compositionally biased region" description="Basic and acidic residues" evidence="2">
    <location>
        <begin position="28"/>
        <end position="39"/>
    </location>
</feature>
<evidence type="ECO:0000313" key="3">
    <source>
        <dbReference type="EMBL" id="OCF55186.1"/>
    </source>
</evidence>